<name>A0A8S9V9W5_PHYIN</name>
<gene>
    <name evidence="2" type="ORF">GN958_ATG02639</name>
</gene>
<feature type="compositionally biased region" description="Polar residues" evidence="1">
    <location>
        <begin position="122"/>
        <end position="145"/>
    </location>
</feature>
<dbReference type="Proteomes" id="UP000704712">
    <property type="component" value="Unassembled WGS sequence"/>
</dbReference>
<evidence type="ECO:0000256" key="1">
    <source>
        <dbReference type="SAM" id="MobiDB-lite"/>
    </source>
</evidence>
<feature type="compositionally biased region" description="Polar residues" evidence="1">
    <location>
        <begin position="232"/>
        <end position="243"/>
    </location>
</feature>
<feature type="compositionally biased region" description="Acidic residues" evidence="1">
    <location>
        <begin position="215"/>
        <end position="225"/>
    </location>
</feature>
<dbReference type="AlphaFoldDB" id="A0A8S9V9W5"/>
<feature type="region of interest" description="Disordered" evidence="1">
    <location>
        <begin position="100"/>
        <end position="274"/>
    </location>
</feature>
<proteinExistence type="predicted"/>
<organism evidence="2 3">
    <name type="scientific">Phytophthora infestans</name>
    <name type="common">Potato late blight agent</name>
    <name type="synonym">Botrytis infestans</name>
    <dbReference type="NCBI Taxonomy" id="4787"/>
    <lineage>
        <taxon>Eukaryota</taxon>
        <taxon>Sar</taxon>
        <taxon>Stramenopiles</taxon>
        <taxon>Oomycota</taxon>
        <taxon>Peronosporomycetes</taxon>
        <taxon>Peronosporales</taxon>
        <taxon>Peronosporaceae</taxon>
        <taxon>Phytophthora</taxon>
    </lineage>
</organism>
<evidence type="ECO:0000313" key="3">
    <source>
        <dbReference type="Proteomes" id="UP000704712"/>
    </source>
</evidence>
<feature type="compositionally biased region" description="Acidic residues" evidence="1">
    <location>
        <begin position="251"/>
        <end position="274"/>
    </location>
</feature>
<comment type="caution">
    <text evidence="2">The sequence shown here is derived from an EMBL/GenBank/DDBJ whole genome shotgun (WGS) entry which is preliminary data.</text>
</comment>
<reference evidence="2" key="1">
    <citation type="submission" date="2020-03" db="EMBL/GenBank/DDBJ databases">
        <title>Hybrid Assembly of Korean Phytophthora infestans isolates.</title>
        <authorList>
            <person name="Prokchorchik M."/>
            <person name="Lee Y."/>
            <person name="Seo J."/>
            <person name="Cho J.-H."/>
            <person name="Park Y.-E."/>
            <person name="Jang D.-C."/>
            <person name="Im J.-S."/>
            <person name="Choi J.-G."/>
            <person name="Park H.-J."/>
            <person name="Lee G.-B."/>
            <person name="Lee Y.-G."/>
            <person name="Hong S.-Y."/>
            <person name="Cho K."/>
            <person name="Sohn K.H."/>
        </authorList>
    </citation>
    <scope>NUCLEOTIDE SEQUENCE</scope>
    <source>
        <strain evidence="2">KR_2_A2</strain>
    </source>
</reference>
<sequence>MLPVAPFGPDAAFIPGRRAPVAFAARDIEPWSAKKLNRVAIISMKITVLFPELPFRAEWIFPRTADAIPRAGYVDSLITRPLVEELTSAAPWDTLVTTPVDPVSFRGDCTPGSGRDPPFQCTPGSETGSTPSKAGSVAPSKTGSAVSKSGSTAKTGSTAVSKSGSASKTGSTAGPSVTTPIVPQSATTNPPPARTGPGKGKAKRVIPPGCGLGSSEDDEDEESDWSDGSGPPNRSSSKRTSSAGPYPFTLSDEDDDDDDDDDESPEDSEEARSR</sequence>
<protein>
    <submittedName>
        <fullName evidence="2">Uncharacterized protein</fullName>
    </submittedName>
</protein>
<accession>A0A8S9V9W5</accession>
<dbReference type="EMBL" id="JAACNO010000331">
    <property type="protein sequence ID" value="KAF4148174.1"/>
    <property type="molecule type" value="Genomic_DNA"/>
</dbReference>
<evidence type="ECO:0000313" key="2">
    <source>
        <dbReference type="EMBL" id="KAF4148174.1"/>
    </source>
</evidence>
<feature type="compositionally biased region" description="Polar residues" evidence="1">
    <location>
        <begin position="175"/>
        <end position="188"/>
    </location>
</feature>
<feature type="compositionally biased region" description="Low complexity" evidence="1">
    <location>
        <begin position="146"/>
        <end position="174"/>
    </location>
</feature>